<comment type="catalytic activity">
    <reaction evidence="1 10">
        <text>S-ubiquitinyl-[E2 ubiquitin-conjugating enzyme]-L-cysteine + [acceptor protein]-L-lysine = [E2 ubiquitin-conjugating enzyme]-L-cysteine + N(6)-ubiquitinyl-[acceptor protein]-L-lysine.</text>
        <dbReference type="EC" id="2.3.2.27"/>
    </reaction>
</comment>
<dbReference type="InterPro" id="IPR013083">
    <property type="entry name" value="Znf_RING/FYVE/PHD"/>
</dbReference>
<dbReference type="EC" id="2.3.2.27" evidence="10"/>
<evidence type="ECO:0000256" key="7">
    <source>
        <dbReference type="ARBA" id="ARBA00022786"/>
    </source>
</evidence>
<comment type="caution">
    <text evidence="14">The sequence shown here is derived from an EMBL/GenBank/DDBJ whole genome shotgun (WGS) entry which is preliminary data.</text>
</comment>
<evidence type="ECO:0000313" key="14">
    <source>
        <dbReference type="EMBL" id="KAH7935408.1"/>
    </source>
</evidence>
<dbReference type="GO" id="GO:0031624">
    <property type="term" value="F:ubiquitin conjugating enzyme binding"/>
    <property type="evidence" value="ECO:0007669"/>
    <property type="project" value="TreeGrafter"/>
</dbReference>
<sequence length="324" mass="36403">MSASSRPRSSTDLTSALTSVFECPVCLDPVMPPIAQCVNGHLLCFPCRNQVDVCPLCRQSISNVRALAMEKVAEKLPYPCNYSDYGCTAKPILLDKPDHEKTCEFRPCACVFVAEVCKWTGPLKNMMAHIREDHKSLTIYRGEKIGFVYVRGVHPETVRRTEVRTLQSCFGQHFLLVLARQQSGSLNLTHVLLQNLGTPKDAEEFTYQLEIGEDERTLTWTSRPSSVLEGIEAAMARGNGLVFDSRCFAPDAKLNVRVTVKRRSSTEEGGSDTRDSYFRMFGAPGKKSSDVPDGGCKQTTCKNEEKDFRDSYFRMFKPRVNQYP</sequence>
<comment type="domain">
    <text evidence="10">The RING-type zinc finger domain is essential for ubiquitin ligase activity.</text>
</comment>
<comment type="function">
    <text evidence="10">E3 ubiquitin-protein ligase that mediates ubiquitination and subsequent proteasomal degradation of target proteins. E3 ubiquitin ligases accept ubiquitin from an E2 ubiquitin-conjugating enzyme in the form of a thioester and then directly transfers the ubiquitin to targeted substrates.</text>
</comment>
<evidence type="ECO:0000256" key="9">
    <source>
        <dbReference type="PROSITE-ProRule" id="PRU00455"/>
    </source>
</evidence>
<feature type="region of interest" description="Disordered" evidence="11">
    <location>
        <begin position="262"/>
        <end position="300"/>
    </location>
</feature>
<evidence type="ECO:0000256" key="5">
    <source>
        <dbReference type="ARBA" id="ARBA00022723"/>
    </source>
</evidence>
<evidence type="ECO:0000256" key="11">
    <source>
        <dbReference type="SAM" id="MobiDB-lite"/>
    </source>
</evidence>
<dbReference type="PANTHER" id="PTHR45877:SF2">
    <property type="entry name" value="E3 UBIQUITIN-PROTEIN LIGASE SINA-RELATED"/>
    <property type="match status" value="1"/>
</dbReference>
<feature type="domain" description="RING-type" evidence="12">
    <location>
        <begin position="23"/>
        <end position="58"/>
    </location>
</feature>
<reference evidence="14" key="2">
    <citation type="submission" date="2021-09" db="EMBL/GenBank/DDBJ databases">
        <authorList>
            <person name="Jia N."/>
            <person name="Wang J."/>
            <person name="Shi W."/>
            <person name="Du L."/>
            <person name="Sun Y."/>
            <person name="Zhan W."/>
            <person name="Jiang J."/>
            <person name="Wang Q."/>
            <person name="Zhang B."/>
            <person name="Ji P."/>
            <person name="Sakyi L.B."/>
            <person name="Cui X."/>
            <person name="Yuan T."/>
            <person name="Jiang B."/>
            <person name="Yang W."/>
            <person name="Lam T.T.-Y."/>
            <person name="Chang Q."/>
            <person name="Ding S."/>
            <person name="Wang X."/>
            <person name="Zhu J."/>
            <person name="Ruan X."/>
            <person name="Zhao L."/>
            <person name="Wei J."/>
            <person name="Que T."/>
            <person name="Du C."/>
            <person name="Cheng J."/>
            <person name="Dai P."/>
            <person name="Han X."/>
            <person name="Huang E."/>
            <person name="Gao Y."/>
            <person name="Liu J."/>
            <person name="Shao H."/>
            <person name="Ye R."/>
            <person name="Li L."/>
            <person name="Wei W."/>
            <person name="Wang X."/>
            <person name="Wang C."/>
            <person name="Huo Q."/>
            <person name="Li W."/>
            <person name="Guo W."/>
            <person name="Chen H."/>
            <person name="Chen S."/>
            <person name="Zhou L."/>
            <person name="Zhou L."/>
            <person name="Ni X."/>
            <person name="Tian J."/>
            <person name="Zhou Y."/>
            <person name="Sheng Y."/>
            <person name="Liu T."/>
            <person name="Pan Y."/>
            <person name="Xia L."/>
            <person name="Li J."/>
            <person name="Zhao F."/>
            <person name="Cao W."/>
        </authorList>
    </citation>
    <scope>NUCLEOTIDE SEQUENCE</scope>
    <source>
        <strain evidence="14">Rsan-2018</strain>
        <tissue evidence="14">Larvae</tissue>
    </source>
</reference>
<name>A0A9D4PBV7_RHISA</name>
<dbReference type="InterPro" id="IPR008974">
    <property type="entry name" value="TRAF-like"/>
</dbReference>
<dbReference type="InterPro" id="IPR049548">
    <property type="entry name" value="Sina-like_RING"/>
</dbReference>
<dbReference type="Gene3D" id="2.60.210.10">
    <property type="entry name" value="Apoptosis, Tumor Necrosis Factor Receptor Associated Protein 2, Chain A"/>
    <property type="match status" value="1"/>
</dbReference>
<feature type="domain" description="SIAH-type" evidence="13">
    <location>
        <begin position="75"/>
        <end position="135"/>
    </location>
</feature>
<accession>A0A9D4PBV7</accession>
<dbReference type="Pfam" id="PF21362">
    <property type="entry name" value="Sina_RING"/>
    <property type="match status" value="1"/>
</dbReference>
<dbReference type="SUPFAM" id="SSF57850">
    <property type="entry name" value="RING/U-box"/>
    <property type="match status" value="1"/>
</dbReference>
<dbReference type="InterPro" id="IPR001841">
    <property type="entry name" value="Znf_RING"/>
</dbReference>
<proteinExistence type="inferred from homology"/>
<comment type="pathway">
    <text evidence="2 10">Protein modification; protein ubiquitination.</text>
</comment>
<dbReference type="EMBL" id="JABSTV010001255">
    <property type="protein sequence ID" value="KAH7935408.1"/>
    <property type="molecule type" value="Genomic_DNA"/>
</dbReference>
<dbReference type="Pfam" id="PF03145">
    <property type="entry name" value="Sina_TRAF"/>
    <property type="match status" value="1"/>
</dbReference>
<dbReference type="PROSITE" id="PS51081">
    <property type="entry name" value="ZF_SIAH"/>
    <property type="match status" value="1"/>
</dbReference>
<dbReference type="OrthoDB" id="6500264at2759"/>
<evidence type="ECO:0000256" key="1">
    <source>
        <dbReference type="ARBA" id="ARBA00000900"/>
    </source>
</evidence>
<dbReference type="PROSITE" id="PS50089">
    <property type="entry name" value="ZF_RING_2"/>
    <property type="match status" value="1"/>
</dbReference>
<protein>
    <recommendedName>
        <fullName evidence="10">E3 ubiquitin-protein ligase</fullName>
        <ecNumber evidence="10">2.3.2.27</ecNumber>
    </recommendedName>
</protein>
<comment type="similarity">
    <text evidence="3 10">Belongs to the SINA (Seven in absentia) family.</text>
</comment>
<dbReference type="FunFam" id="3.30.40.10:FF:000041">
    <property type="entry name" value="E3 ubiquitin-protein ligase SINAT3"/>
    <property type="match status" value="1"/>
</dbReference>
<keyword evidence="15" id="KW-1185">Reference proteome</keyword>
<keyword evidence="7 10" id="KW-0833">Ubl conjugation pathway</keyword>
<evidence type="ECO:0000256" key="3">
    <source>
        <dbReference type="ARBA" id="ARBA00009119"/>
    </source>
</evidence>
<dbReference type="Proteomes" id="UP000821837">
    <property type="component" value="Unassembled WGS sequence"/>
</dbReference>
<dbReference type="InterPro" id="IPR013010">
    <property type="entry name" value="Znf_SIAH"/>
</dbReference>
<dbReference type="GO" id="GO:0008270">
    <property type="term" value="F:zinc ion binding"/>
    <property type="evidence" value="ECO:0007669"/>
    <property type="project" value="UniProtKB-KW"/>
</dbReference>
<dbReference type="Gene3D" id="3.30.40.10">
    <property type="entry name" value="Zinc/RING finger domain, C3HC4 (zinc finger)"/>
    <property type="match status" value="2"/>
</dbReference>
<evidence type="ECO:0000313" key="15">
    <source>
        <dbReference type="Proteomes" id="UP000821837"/>
    </source>
</evidence>
<evidence type="ECO:0000256" key="4">
    <source>
        <dbReference type="ARBA" id="ARBA00022679"/>
    </source>
</evidence>
<dbReference type="VEuPathDB" id="VectorBase:RSAN_053391"/>
<evidence type="ECO:0000256" key="10">
    <source>
        <dbReference type="RuleBase" id="RU201113"/>
    </source>
</evidence>
<dbReference type="Pfam" id="PF21361">
    <property type="entry name" value="Sina_ZnF"/>
    <property type="match status" value="1"/>
</dbReference>
<reference evidence="14" key="1">
    <citation type="journal article" date="2020" name="Cell">
        <title>Large-Scale Comparative Analyses of Tick Genomes Elucidate Their Genetic Diversity and Vector Capacities.</title>
        <authorList>
            <consortium name="Tick Genome and Microbiome Consortium (TIGMIC)"/>
            <person name="Jia N."/>
            <person name="Wang J."/>
            <person name="Shi W."/>
            <person name="Du L."/>
            <person name="Sun Y."/>
            <person name="Zhan W."/>
            <person name="Jiang J.F."/>
            <person name="Wang Q."/>
            <person name="Zhang B."/>
            <person name="Ji P."/>
            <person name="Bell-Sakyi L."/>
            <person name="Cui X.M."/>
            <person name="Yuan T.T."/>
            <person name="Jiang B.G."/>
            <person name="Yang W.F."/>
            <person name="Lam T.T."/>
            <person name="Chang Q.C."/>
            <person name="Ding S.J."/>
            <person name="Wang X.J."/>
            <person name="Zhu J.G."/>
            <person name="Ruan X.D."/>
            <person name="Zhao L."/>
            <person name="Wei J.T."/>
            <person name="Ye R.Z."/>
            <person name="Que T.C."/>
            <person name="Du C.H."/>
            <person name="Zhou Y.H."/>
            <person name="Cheng J.X."/>
            <person name="Dai P.F."/>
            <person name="Guo W.B."/>
            <person name="Han X.H."/>
            <person name="Huang E.J."/>
            <person name="Li L.F."/>
            <person name="Wei W."/>
            <person name="Gao Y.C."/>
            <person name="Liu J.Z."/>
            <person name="Shao H.Z."/>
            <person name="Wang X."/>
            <person name="Wang C.C."/>
            <person name="Yang T.C."/>
            <person name="Huo Q.B."/>
            <person name="Li W."/>
            <person name="Chen H.Y."/>
            <person name="Chen S.E."/>
            <person name="Zhou L.G."/>
            <person name="Ni X.B."/>
            <person name="Tian J.H."/>
            <person name="Sheng Y."/>
            <person name="Liu T."/>
            <person name="Pan Y.S."/>
            <person name="Xia L.Y."/>
            <person name="Li J."/>
            <person name="Zhao F."/>
            <person name="Cao W.C."/>
        </authorList>
    </citation>
    <scope>NUCLEOTIDE SEQUENCE</scope>
    <source>
        <strain evidence="14">Rsan-2018</strain>
    </source>
</reference>
<evidence type="ECO:0000259" key="13">
    <source>
        <dbReference type="PROSITE" id="PS51081"/>
    </source>
</evidence>
<dbReference type="InterPro" id="IPR004162">
    <property type="entry name" value="SINA-like_animal"/>
</dbReference>
<dbReference type="SUPFAM" id="SSF49599">
    <property type="entry name" value="TRAF domain-like"/>
    <property type="match status" value="1"/>
</dbReference>
<dbReference type="OMA" id="HIECISS"/>
<keyword evidence="4" id="KW-0808">Transferase</keyword>
<keyword evidence="5 10" id="KW-0479">Metal-binding</keyword>
<evidence type="ECO:0000256" key="2">
    <source>
        <dbReference type="ARBA" id="ARBA00004906"/>
    </source>
</evidence>
<keyword evidence="6 9" id="KW-0863">Zinc-finger</keyword>
<dbReference type="GO" id="GO:0043161">
    <property type="term" value="P:proteasome-mediated ubiquitin-dependent protein catabolic process"/>
    <property type="evidence" value="ECO:0007669"/>
    <property type="project" value="TreeGrafter"/>
</dbReference>
<evidence type="ECO:0000256" key="6">
    <source>
        <dbReference type="ARBA" id="ARBA00022771"/>
    </source>
</evidence>
<dbReference type="GO" id="GO:0005737">
    <property type="term" value="C:cytoplasm"/>
    <property type="evidence" value="ECO:0007669"/>
    <property type="project" value="InterPro"/>
</dbReference>
<keyword evidence="8 10" id="KW-0862">Zinc</keyword>
<gene>
    <name evidence="14" type="ORF">HPB52_007430</name>
</gene>
<organism evidence="14 15">
    <name type="scientific">Rhipicephalus sanguineus</name>
    <name type="common">Brown dog tick</name>
    <name type="synonym">Ixodes sanguineus</name>
    <dbReference type="NCBI Taxonomy" id="34632"/>
    <lineage>
        <taxon>Eukaryota</taxon>
        <taxon>Metazoa</taxon>
        <taxon>Ecdysozoa</taxon>
        <taxon>Arthropoda</taxon>
        <taxon>Chelicerata</taxon>
        <taxon>Arachnida</taxon>
        <taxon>Acari</taxon>
        <taxon>Parasitiformes</taxon>
        <taxon>Ixodida</taxon>
        <taxon>Ixodoidea</taxon>
        <taxon>Ixodidae</taxon>
        <taxon>Rhipicephalinae</taxon>
        <taxon>Rhipicephalus</taxon>
        <taxon>Rhipicephalus</taxon>
    </lineage>
</organism>
<dbReference type="PANTHER" id="PTHR45877">
    <property type="entry name" value="E3 UBIQUITIN-PROTEIN LIGASE SIAH2"/>
    <property type="match status" value="1"/>
</dbReference>
<dbReference type="InterPro" id="IPR018121">
    <property type="entry name" value="7-in-absentia-prot_TRAF-dom"/>
</dbReference>
<comment type="domain">
    <text evidence="10">The SBD domain (substrate-binding domain) mediates the interaction with substrate proteins. It is related to the TRAF family.</text>
</comment>
<evidence type="ECO:0000259" key="12">
    <source>
        <dbReference type="PROSITE" id="PS50089"/>
    </source>
</evidence>
<evidence type="ECO:0000256" key="8">
    <source>
        <dbReference type="ARBA" id="ARBA00022833"/>
    </source>
</evidence>
<dbReference type="GO" id="GO:0061630">
    <property type="term" value="F:ubiquitin protein ligase activity"/>
    <property type="evidence" value="ECO:0007669"/>
    <property type="project" value="UniProtKB-EC"/>
</dbReference>
<dbReference type="AlphaFoldDB" id="A0A9D4PBV7"/>